<proteinExistence type="predicted"/>
<sequence length="312" mass="35004">MTSSFANFKIDVHTHPVPEFYREALVDAGYSARNLSDVFVDGFRTPNFDIKSYVDERVEHGYGFSVLSITAPGVSFLHGLPGPNRAFCILPLPDIQSSLEEIKYCLDELKFEGVGLYTNYDGVYLGDAQLDPILEELDRRGCPVLVHPTNPQRAPTLTGVSLPVIEYPFDTTRAITNLLWVRARERFPNIKLIFSHGGGALPFLADRLGVQTTLPFHGGREYADSMKELRSYYYDTAVVFGAPQIAALKEFVGADRILTGSDFPYVPRAMVPMGLNAFNEFVGFTPEEKLKIDYRNAMELFPSLREKFPNLN</sequence>
<evidence type="ECO:0000313" key="1">
    <source>
        <dbReference type="EMBL" id="CAG9952833.1"/>
    </source>
</evidence>
<reference evidence="1" key="1">
    <citation type="submission" date="2020-04" db="EMBL/GenBank/DDBJ databases">
        <authorList>
            <person name="Broberg M."/>
        </authorList>
    </citation>
    <scope>NUCLEOTIDE SEQUENCE</scope>
</reference>
<reference evidence="1" key="2">
    <citation type="submission" date="2021-10" db="EMBL/GenBank/DDBJ databases">
        <authorList>
            <person name="Piombo E."/>
        </authorList>
    </citation>
    <scope>NUCLEOTIDE SEQUENCE</scope>
</reference>
<organism evidence="1 2">
    <name type="scientific">Clonostachys rosea f. rosea IK726</name>
    <dbReference type="NCBI Taxonomy" id="1349383"/>
    <lineage>
        <taxon>Eukaryota</taxon>
        <taxon>Fungi</taxon>
        <taxon>Dikarya</taxon>
        <taxon>Ascomycota</taxon>
        <taxon>Pezizomycotina</taxon>
        <taxon>Sordariomycetes</taxon>
        <taxon>Hypocreomycetidae</taxon>
        <taxon>Hypocreales</taxon>
        <taxon>Bionectriaceae</taxon>
        <taxon>Clonostachys</taxon>
    </lineage>
</organism>
<name>A0ACA9UK98_BIOOC</name>
<dbReference type="Proteomes" id="UP000836387">
    <property type="component" value="Unassembled WGS sequence"/>
</dbReference>
<dbReference type="EMBL" id="CADEHS020000507">
    <property type="protein sequence ID" value="CAG9952833.1"/>
    <property type="molecule type" value="Genomic_DNA"/>
</dbReference>
<comment type="caution">
    <text evidence="1">The sequence shown here is derived from an EMBL/GenBank/DDBJ whole genome shotgun (WGS) entry which is preliminary data.</text>
</comment>
<keyword evidence="2" id="KW-1185">Reference proteome</keyword>
<accession>A0ACA9UK98</accession>
<gene>
    <name evidence="1" type="ORF">CRV2_00022270</name>
</gene>
<protein>
    <submittedName>
        <fullName evidence="1">Uncharacterized protein</fullName>
    </submittedName>
</protein>
<evidence type="ECO:0000313" key="2">
    <source>
        <dbReference type="Proteomes" id="UP000836387"/>
    </source>
</evidence>